<feature type="compositionally biased region" description="Basic and acidic residues" evidence="1">
    <location>
        <begin position="322"/>
        <end position="333"/>
    </location>
</feature>
<feature type="region of interest" description="Disordered" evidence="1">
    <location>
        <begin position="303"/>
        <end position="335"/>
    </location>
</feature>
<feature type="region of interest" description="Disordered" evidence="1">
    <location>
        <begin position="162"/>
        <end position="181"/>
    </location>
</feature>
<dbReference type="AlphaFoldDB" id="A0AAD7DR76"/>
<dbReference type="Proteomes" id="UP001221757">
    <property type="component" value="Unassembled WGS sequence"/>
</dbReference>
<gene>
    <name evidence="2" type="ORF">B0H17DRAFT_1130128</name>
</gene>
<reference evidence="2" key="1">
    <citation type="submission" date="2023-03" db="EMBL/GenBank/DDBJ databases">
        <title>Massive genome expansion in bonnet fungi (Mycena s.s.) driven by repeated elements and novel gene families across ecological guilds.</title>
        <authorList>
            <consortium name="Lawrence Berkeley National Laboratory"/>
            <person name="Harder C.B."/>
            <person name="Miyauchi S."/>
            <person name="Viragh M."/>
            <person name="Kuo A."/>
            <person name="Thoen E."/>
            <person name="Andreopoulos B."/>
            <person name="Lu D."/>
            <person name="Skrede I."/>
            <person name="Drula E."/>
            <person name="Henrissat B."/>
            <person name="Morin E."/>
            <person name="Kohler A."/>
            <person name="Barry K."/>
            <person name="LaButti K."/>
            <person name="Morin E."/>
            <person name="Salamov A."/>
            <person name="Lipzen A."/>
            <person name="Mereny Z."/>
            <person name="Hegedus B."/>
            <person name="Baldrian P."/>
            <person name="Stursova M."/>
            <person name="Weitz H."/>
            <person name="Taylor A."/>
            <person name="Grigoriev I.V."/>
            <person name="Nagy L.G."/>
            <person name="Martin F."/>
            <person name="Kauserud H."/>
        </authorList>
    </citation>
    <scope>NUCLEOTIDE SEQUENCE</scope>
    <source>
        <strain evidence="2">CBHHK067</strain>
    </source>
</reference>
<proteinExistence type="predicted"/>
<feature type="compositionally biased region" description="Basic and acidic residues" evidence="1">
    <location>
        <begin position="172"/>
        <end position="181"/>
    </location>
</feature>
<accession>A0AAD7DR76</accession>
<organism evidence="2 3">
    <name type="scientific">Mycena rosella</name>
    <name type="common">Pink bonnet</name>
    <name type="synonym">Agaricus rosellus</name>
    <dbReference type="NCBI Taxonomy" id="1033263"/>
    <lineage>
        <taxon>Eukaryota</taxon>
        <taxon>Fungi</taxon>
        <taxon>Dikarya</taxon>
        <taxon>Basidiomycota</taxon>
        <taxon>Agaricomycotina</taxon>
        <taxon>Agaricomycetes</taxon>
        <taxon>Agaricomycetidae</taxon>
        <taxon>Agaricales</taxon>
        <taxon>Marasmiineae</taxon>
        <taxon>Mycenaceae</taxon>
        <taxon>Mycena</taxon>
    </lineage>
</organism>
<name>A0AAD7DR76_MYCRO</name>
<evidence type="ECO:0000313" key="2">
    <source>
        <dbReference type="EMBL" id="KAJ7697849.1"/>
    </source>
</evidence>
<evidence type="ECO:0000256" key="1">
    <source>
        <dbReference type="SAM" id="MobiDB-lite"/>
    </source>
</evidence>
<dbReference type="EMBL" id="JARKIE010000028">
    <property type="protein sequence ID" value="KAJ7697849.1"/>
    <property type="molecule type" value="Genomic_DNA"/>
</dbReference>
<comment type="caution">
    <text evidence="2">The sequence shown here is derived from an EMBL/GenBank/DDBJ whole genome shotgun (WGS) entry which is preliminary data.</text>
</comment>
<protein>
    <submittedName>
        <fullName evidence="2">Uncharacterized protein</fullName>
    </submittedName>
</protein>
<sequence>MPTFHVGERGPWALLCCMDFIVHGWIFGQIDVFEKLTPVRSTESSEGQISGLQHQRLIFGKWPTTPGGQLPSPQQYNKAISKPSTCGTTGRHLTNSMNRLICAASPHAAEVGAPRGVRREELQKVVRWGATYEIRGNNGTWHTGPGCRWRCGTRDRACESRVPHEGNAQGRGRHEAVPNGEARERGVSSLGMSRDFKLQLGIPALWFATGLLQLVLESYLERTIAKTGSTPFPPLASAHHISSEHNIGNSKVAAIPGPQSSRAYPGQMWAQNPVWTGGNLVDAPPAGVRLVNEAGNTTRFKRTGGLGCSHGTLSESEDGEREEGGGEKADEHFASGGVLNSGLDILW</sequence>
<evidence type="ECO:0000313" key="3">
    <source>
        <dbReference type="Proteomes" id="UP001221757"/>
    </source>
</evidence>
<keyword evidence="3" id="KW-1185">Reference proteome</keyword>